<evidence type="ECO:0000256" key="6">
    <source>
        <dbReference type="ARBA" id="ARBA00023295"/>
    </source>
</evidence>
<comment type="similarity">
    <text evidence="7">Belongs to the glycosyl hydrolase 24 family.</text>
</comment>
<organism evidence="8 9">
    <name type="scientific">Costertonia aggregata</name>
    <dbReference type="NCBI Taxonomy" id="343403"/>
    <lineage>
        <taxon>Bacteria</taxon>
        <taxon>Pseudomonadati</taxon>
        <taxon>Bacteroidota</taxon>
        <taxon>Flavobacteriia</taxon>
        <taxon>Flavobacteriales</taxon>
        <taxon>Flavobacteriaceae</taxon>
        <taxon>Costertonia</taxon>
    </lineage>
</organism>
<comment type="catalytic activity">
    <reaction evidence="1 7">
        <text>Hydrolysis of (1-&gt;4)-beta-linkages between N-acetylmuramic acid and N-acetyl-D-glucosamine residues in a peptidoglycan and between N-acetyl-D-glucosamine residues in chitodextrins.</text>
        <dbReference type="EC" id="3.2.1.17"/>
    </reaction>
</comment>
<dbReference type="PANTHER" id="PTHR38107">
    <property type="match status" value="1"/>
</dbReference>
<protein>
    <recommendedName>
        <fullName evidence="7">Lysozyme</fullName>
        <ecNumber evidence="7">3.2.1.17</ecNumber>
    </recommendedName>
</protein>
<evidence type="ECO:0000256" key="5">
    <source>
        <dbReference type="ARBA" id="ARBA00023200"/>
    </source>
</evidence>
<evidence type="ECO:0000313" key="8">
    <source>
        <dbReference type="EMBL" id="QLG46064.1"/>
    </source>
</evidence>
<keyword evidence="2 7" id="KW-0929">Antimicrobial</keyword>
<dbReference type="InterPro" id="IPR034690">
    <property type="entry name" value="Endolysin_T4_type"/>
</dbReference>
<evidence type="ECO:0000313" key="9">
    <source>
        <dbReference type="Proteomes" id="UP000509302"/>
    </source>
</evidence>
<keyword evidence="9" id="KW-1185">Reference proteome</keyword>
<keyword evidence="3 7" id="KW-0081">Bacteriolytic enzyme</keyword>
<dbReference type="InterPro" id="IPR023346">
    <property type="entry name" value="Lysozyme-like_dom_sf"/>
</dbReference>
<name>A0A7H9ARJ5_9FLAO</name>
<keyword evidence="4 7" id="KW-0378">Hydrolase</keyword>
<dbReference type="InterPro" id="IPR002196">
    <property type="entry name" value="Glyco_hydro_24"/>
</dbReference>
<gene>
    <name evidence="8" type="ORF">HYG79_12145</name>
</gene>
<dbReference type="SUPFAM" id="SSF53955">
    <property type="entry name" value="Lysozyme-like"/>
    <property type="match status" value="1"/>
</dbReference>
<proteinExistence type="inferred from homology"/>
<dbReference type="GO" id="GO:0016998">
    <property type="term" value="P:cell wall macromolecule catabolic process"/>
    <property type="evidence" value="ECO:0007669"/>
    <property type="project" value="InterPro"/>
</dbReference>
<evidence type="ECO:0000256" key="2">
    <source>
        <dbReference type="ARBA" id="ARBA00022529"/>
    </source>
</evidence>
<evidence type="ECO:0000256" key="7">
    <source>
        <dbReference type="RuleBase" id="RU003788"/>
    </source>
</evidence>
<accession>A0A7H9ARJ5</accession>
<dbReference type="PANTHER" id="PTHR38107:SF3">
    <property type="entry name" value="LYSOZYME RRRD-RELATED"/>
    <property type="match status" value="1"/>
</dbReference>
<dbReference type="InterPro" id="IPR051018">
    <property type="entry name" value="Bacteriophage_GH24"/>
</dbReference>
<dbReference type="Proteomes" id="UP000509302">
    <property type="component" value="Chromosome"/>
</dbReference>
<evidence type="ECO:0000256" key="1">
    <source>
        <dbReference type="ARBA" id="ARBA00000632"/>
    </source>
</evidence>
<sequence>MRTSNIGIQHIKDWEQLRLKAYKPLPNDRWTIGYGNTFYEDGTPVRENDVITVEEAEKLLRIILAKFENSVNRYVTSNINQSQFDALVSFAYNVGSHNLKRSTLLRVINYDPNDLKEIERQFMRWVRSKGRIIKGLINRRKSEFELYASN</sequence>
<evidence type="ECO:0000256" key="4">
    <source>
        <dbReference type="ARBA" id="ARBA00022801"/>
    </source>
</evidence>
<dbReference type="KEGG" id="cagg:HYG79_12145"/>
<dbReference type="EMBL" id="CP058595">
    <property type="protein sequence ID" value="QLG46064.1"/>
    <property type="molecule type" value="Genomic_DNA"/>
</dbReference>
<dbReference type="Pfam" id="PF00959">
    <property type="entry name" value="Phage_lysozyme"/>
    <property type="match status" value="1"/>
</dbReference>
<dbReference type="HAMAP" id="MF_04110">
    <property type="entry name" value="ENDOLYSIN_T4"/>
    <property type="match status" value="1"/>
</dbReference>
<dbReference type="InterPro" id="IPR023347">
    <property type="entry name" value="Lysozyme_dom_sf"/>
</dbReference>
<dbReference type="CDD" id="cd00737">
    <property type="entry name" value="lyz_endolysin_autolysin"/>
    <property type="match status" value="1"/>
</dbReference>
<dbReference type="GO" id="GO:0042742">
    <property type="term" value="P:defense response to bacterium"/>
    <property type="evidence" value="ECO:0007669"/>
    <property type="project" value="UniProtKB-KW"/>
</dbReference>
<keyword evidence="5" id="KW-1035">Host cytoplasm</keyword>
<dbReference type="InterPro" id="IPR033907">
    <property type="entry name" value="Endolysin_autolysin"/>
</dbReference>
<dbReference type="GO" id="GO:0009253">
    <property type="term" value="P:peptidoglycan catabolic process"/>
    <property type="evidence" value="ECO:0007669"/>
    <property type="project" value="InterPro"/>
</dbReference>
<dbReference type="AlphaFoldDB" id="A0A7H9ARJ5"/>
<dbReference type="Gene3D" id="1.10.530.40">
    <property type="match status" value="1"/>
</dbReference>
<keyword evidence="6 7" id="KW-0326">Glycosidase</keyword>
<dbReference type="GO" id="GO:0031640">
    <property type="term" value="P:killing of cells of another organism"/>
    <property type="evidence" value="ECO:0007669"/>
    <property type="project" value="UniProtKB-KW"/>
</dbReference>
<dbReference type="RefSeq" id="WP_179242350.1">
    <property type="nucleotide sequence ID" value="NZ_CP058595.1"/>
</dbReference>
<reference evidence="8 9" key="1">
    <citation type="journal article" date="2006" name="Int. J. Syst. Evol. Microbiol.">
        <title>Costertonia aggregata gen. nov., sp. nov., a mesophilic marine bacterium of the family Flavobacteriaceae, isolated from a mature biofilm.</title>
        <authorList>
            <person name="Kwon K.K."/>
            <person name="Lee Y.K."/>
            <person name="Lee H.K."/>
        </authorList>
    </citation>
    <scope>NUCLEOTIDE SEQUENCE [LARGE SCALE GENOMIC DNA]</scope>
    <source>
        <strain evidence="8 9">KCCM 42265</strain>
    </source>
</reference>
<evidence type="ECO:0000256" key="3">
    <source>
        <dbReference type="ARBA" id="ARBA00022638"/>
    </source>
</evidence>
<dbReference type="GO" id="GO:0003796">
    <property type="term" value="F:lysozyme activity"/>
    <property type="evidence" value="ECO:0007669"/>
    <property type="project" value="UniProtKB-EC"/>
</dbReference>
<dbReference type="EC" id="3.2.1.17" evidence="7"/>